<dbReference type="PANTHER" id="PTHR13318">
    <property type="entry name" value="PARTNER OF PAIRED, ISOFORM B-RELATED"/>
    <property type="match status" value="1"/>
</dbReference>
<protein>
    <recommendedName>
        <fullName evidence="5">F-box domain-containing protein</fullName>
    </recommendedName>
</protein>
<dbReference type="AlphaFoldDB" id="A0AAF0X1Z3"/>
<evidence type="ECO:0008006" key="5">
    <source>
        <dbReference type="Google" id="ProtNLM"/>
    </source>
</evidence>
<dbReference type="InterPro" id="IPR032675">
    <property type="entry name" value="LRR_dom_sf"/>
</dbReference>
<dbReference type="EMBL" id="CP093347">
    <property type="protein sequence ID" value="WOG99862.1"/>
    <property type="molecule type" value="Genomic_DNA"/>
</dbReference>
<dbReference type="Pfam" id="PF00646">
    <property type="entry name" value="F-box"/>
    <property type="match status" value="1"/>
</dbReference>
<dbReference type="InterPro" id="IPR001810">
    <property type="entry name" value="F-box_dom"/>
</dbReference>
<reference evidence="3" key="1">
    <citation type="journal article" date="2016" name="Nat. Genet.">
        <title>A high-quality carrot genome assembly provides new insights into carotenoid accumulation and asterid genome evolution.</title>
        <authorList>
            <person name="Iorizzo M."/>
            <person name="Ellison S."/>
            <person name="Senalik D."/>
            <person name="Zeng P."/>
            <person name="Satapoomin P."/>
            <person name="Huang J."/>
            <person name="Bowman M."/>
            <person name="Iovene M."/>
            <person name="Sanseverino W."/>
            <person name="Cavagnaro P."/>
            <person name="Yildiz M."/>
            <person name="Macko-Podgorni A."/>
            <person name="Moranska E."/>
            <person name="Grzebelus E."/>
            <person name="Grzebelus D."/>
            <person name="Ashrafi H."/>
            <person name="Zheng Z."/>
            <person name="Cheng S."/>
            <person name="Spooner D."/>
            <person name="Van Deynze A."/>
            <person name="Simon P."/>
        </authorList>
    </citation>
    <scope>NUCLEOTIDE SEQUENCE</scope>
    <source>
        <tissue evidence="3">Leaf</tissue>
    </source>
</reference>
<sequence>MNSSSSSSRKTIRRIESNGHMDSLPSSLLIHDILSTLDFETLCSVSCVSKPLRLAASQALSLFSSLDLSAFSPDAHLITQIFPRFTNLKTIALNCLRLDDIYVTNILGAHVEELKLLKCSSLSSHVLASIGTCYTDHPKIFSRNLAQLLRGCSHLESLSIKIRGVQDYADSFRSIELHLPQGVKFLRLRPILERNAISLIYKLGVAKYINHFIPVCPDSSVFNLQSLSLVLDVISDELIFAIANSLPFLLELDLEDRPMSQPRLPHDLTNNGLQSLSSCRRLISLSLIRSHRNRPVYFKNINDMGFFLLLEGCKNLESVRVGGLSIVSDAGFGSILQSCLNLKKFEVRNALQLSDLALAESLGGSCSLVELKLVSCSLLTSAFIEDINSSSTLEVLDLSGCRSVADACLSSVSFINTLNTLDLSGADVTDSGLAFLSKGNSPIARLCLRGCKRVTNEGISLLLNGRGQIRKTLSTLNIGGIRGISDEGIQTISTAALALSELSIRYCHSVTDASIEELVSESRYQNDGKLLRKLDLCHCIGLSAHSLETLKSPYFRALQWLGVGSTRLTEKGDAALAEICRGRPCLTLCQEGCEVGCDDGWQFHRSTRG</sequence>
<dbReference type="GO" id="GO:0019005">
    <property type="term" value="C:SCF ubiquitin ligase complex"/>
    <property type="evidence" value="ECO:0007669"/>
    <property type="project" value="TreeGrafter"/>
</dbReference>
<dbReference type="PANTHER" id="PTHR13318:SF95">
    <property type="entry name" value="F-BOX PROTEIN YLR352W"/>
    <property type="match status" value="1"/>
</dbReference>
<dbReference type="InterPro" id="IPR057207">
    <property type="entry name" value="FBXL15_LRR"/>
</dbReference>
<name>A0AAF0X1Z3_DAUCS</name>
<evidence type="ECO:0000313" key="4">
    <source>
        <dbReference type="Proteomes" id="UP000077755"/>
    </source>
</evidence>
<dbReference type="Gene3D" id="3.80.10.10">
    <property type="entry name" value="Ribonuclease Inhibitor"/>
    <property type="match status" value="2"/>
</dbReference>
<dbReference type="Proteomes" id="UP000077755">
    <property type="component" value="Chromosome 5"/>
</dbReference>
<proteinExistence type="predicted"/>
<dbReference type="SMART" id="SM00367">
    <property type="entry name" value="LRR_CC"/>
    <property type="match status" value="8"/>
</dbReference>
<accession>A0AAF0X1Z3</accession>
<organism evidence="3 4">
    <name type="scientific">Daucus carota subsp. sativus</name>
    <name type="common">Carrot</name>
    <dbReference type="NCBI Taxonomy" id="79200"/>
    <lineage>
        <taxon>Eukaryota</taxon>
        <taxon>Viridiplantae</taxon>
        <taxon>Streptophyta</taxon>
        <taxon>Embryophyta</taxon>
        <taxon>Tracheophyta</taxon>
        <taxon>Spermatophyta</taxon>
        <taxon>Magnoliopsida</taxon>
        <taxon>eudicotyledons</taxon>
        <taxon>Gunneridae</taxon>
        <taxon>Pentapetalae</taxon>
        <taxon>asterids</taxon>
        <taxon>campanulids</taxon>
        <taxon>Apiales</taxon>
        <taxon>Apiaceae</taxon>
        <taxon>Apioideae</taxon>
        <taxon>Scandiceae</taxon>
        <taxon>Daucinae</taxon>
        <taxon>Daucus</taxon>
        <taxon>Daucus sect. Daucus</taxon>
    </lineage>
</organism>
<dbReference type="InterPro" id="IPR036047">
    <property type="entry name" value="F-box-like_dom_sf"/>
</dbReference>
<feature type="domain" description="F-box" evidence="1">
    <location>
        <begin position="27"/>
        <end position="54"/>
    </location>
</feature>
<dbReference type="Pfam" id="PF25372">
    <property type="entry name" value="DUF7885"/>
    <property type="match status" value="1"/>
</dbReference>
<evidence type="ECO:0000259" key="1">
    <source>
        <dbReference type="Pfam" id="PF00646"/>
    </source>
</evidence>
<dbReference type="InterPro" id="IPR006553">
    <property type="entry name" value="Leu-rich_rpt_Cys-con_subtyp"/>
</dbReference>
<dbReference type="GO" id="GO:0031146">
    <property type="term" value="P:SCF-dependent proteasomal ubiquitin-dependent protein catabolic process"/>
    <property type="evidence" value="ECO:0007669"/>
    <property type="project" value="TreeGrafter"/>
</dbReference>
<evidence type="ECO:0000313" key="3">
    <source>
        <dbReference type="EMBL" id="WOG99862.1"/>
    </source>
</evidence>
<feature type="domain" description="F-box/LRR-repeat protein 15-like leucin rich repeat" evidence="2">
    <location>
        <begin position="66"/>
        <end position="598"/>
    </location>
</feature>
<dbReference type="SUPFAM" id="SSF81383">
    <property type="entry name" value="F-box domain"/>
    <property type="match status" value="1"/>
</dbReference>
<dbReference type="SUPFAM" id="SSF52047">
    <property type="entry name" value="RNI-like"/>
    <property type="match status" value="1"/>
</dbReference>
<evidence type="ECO:0000259" key="2">
    <source>
        <dbReference type="Pfam" id="PF25372"/>
    </source>
</evidence>
<gene>
    <name evidence="3" type="ORF">DCAR_0519218</name>
</gene>
<reference evidence="3" key="2">
    <citation type="submission" date="2022-03" db="EMBL/GenBank/DDBJ databases">
        <title>Draft title - Genomic analysis of global carrot germplasm unveils the trajectory of domestication and the origin of high carotenoid orange carrot.</title>
        <authorList>
            <person name="Iorizzo M."/>
            <person name="Ellison S."/>
            <person name="Senalik D."/>
            <person name="Macko-Podgorni A."/>
            <person name="Grzebelus D."/>
            <person name="Bostan H."/>
            <person name="Rolling W."/>
            <person name="Curaba J."/>
            <person name="Simon P."/>
        </authorList>
    </citation>
    <scope>NUCLEOTIDE SEQUENCE</scope>
    <source>
        <tissue evidence="3">Leaf</tissue>
    </source>
</reference>
<keyword evidence="4" id="KW-1185">Reference proteome</keyword>